<name>X1AJG4_9ZZZZ</name>
<evidence type="ECO:0000256" key="1">
    <source>
        <dbReference type="ARBA" id="ARBA00007345"/>
    </source>
</evidence>
<dbReference type="PANTHER" id="PTHR11880:SF2">
    <property type="entry name" value="SMALL RIBOSOMAL SUBUNIT PROTEIN US19"/>
    <property type="match status" value="1"/>
</dbReference>
<proteinExistence type="inferred from homology"/>
<dbReference type="SUPFAM" id="SSF54570">
    <property type="entry name" value="Ribosomal protein S19"/>
    <property type="match status" value="1"/>
</dbReference>
<evidence type="ECO:0000313" key="4">
    <source>
        <dbReference type="EMBL" id="GAG82389.1"/>
    </source>
</evidence>
<keyword evidence="3" id="KW-0687">Ribonucleoprotein</keyword>
<dbReference type="InterPro" id="IPR002222">
    <property type="entry name" value="Ribosomal_uS19"/>
</dbReference>
<organism evidence="4">
    <name type="scientific">marine sediment metagenome</name>
    <dbReference type="NCBI Taxonomy" id="412755"/>
    <lineage>
        <taxon>unclassified sequences</taxon>
        <taxon>metagenomes</taxon>
        <taxon>ecological metagenomes</taxon>
    </lineage>
</organism>
<dbReference type="GO" id="GO:0006412">
    <property type="term" value="P:translation"/>
    <property type="evidence" value="ECO:0007669"/>
    <property type="project" value="InterPro"/>
</dbReference>
<dbReference type="GO" id="GO:0022627">
    <property type="term" value="C:cytosolic small ribosomal subunit"/>
    <property type="evidence" value="ECO:0007669"/>
    <property type="project" value="TreeGrafter"/>
</dbReference>
<keyword evidence="2" id="KW-0689">Ribosomal protein</keyword>
<comment type="caution">
    <text evidence="4">The sequence shown here is derived from an EMBL/GenBank/DDBJ whole genome shotgun (WGS) entry which is preliminary data.</text>
</comment>
<dbReference type="EMBL" id="BART01009897">
    <property type="protein sequence ID" value="GAG82389.1"/>
    <property type="molecule type" value="Genomic_DNA"/>
</dbReference>
<comment type="similarity">
    <text evidence="1">Belongs to the universal ribosomal protein uS19 family.</text>
</comment>
<dbReference type="GO" id="GO:0003735">
    <property type="term" value="F:structural constituent of ribosome"/>
    <property type="evidence" value="ECO:0007669"/>
    <property type="project" value="InterPro"/>
</dbReference>
<dbReference type="Pfam" id="PF00203">
    <property type="entry name" value="Ribosomal_S19"/>
    <property type="match status" value="1"/>
</dbReference>
<reference evidence="4" key="1">
    <citation type="journal article" date="2014" name="Front. Microbiol.">
        <title>High frequency of phylogenetically diverse reductive dehalogenase-homologous genes in deep subseafloor sedimentary metagenomes.</title>
        <authorList>
            <person name="Kawai M."/>
            <person name="Futagami T."/>
            <person name="Toyoda A."/>
            <person name="Takaki Y."/>
            <person name="Nishi S."/>
            <person name="Hori S."/>
            <person name="Arai W."/>
            <person name="Tsubouchi T."/>
            <person name="Morono Y."/>
            <person name="Uchiyama I."/>
            <person name="Ito T."/>
            <person name="Fujiyama A."/>
            <person name="Inagaki F."/>
            <person name="Takami H."/>
        </authorList>
    </citation>
    <scope>NUCLEOTIDE SEQUENCE</scope>
    <source>
        <strain evidence="4">Expedition CK06-06</strain>
    </source>
</reference>
<sequence length="110" mass="13025">MSIQEEVTQAEIRKFRYMGLTFEELQALSMDAFIKLLPSRKRRSLTRPSYWTPKRKKLVEDIRAQVRSIKEGNKKLKTIRTHLRDMIILPEMVHAKIGVHNGKDFIEFIV</sequence>
<accession>X1AJG4</accession>
<evidence type="ECO:0000256" key="3">
    <source>
        <dbReference type="ARBA" id="ARBA00023274"/>
    </source>
</evidence>
<dbReference type="Gene3D" id="3.30.860.10">
    <property type="entry name" value="30s Ribosomal Protein S19, Chain A"/>
    <property type="match status" value="1"/>
</dbReference>
<dbReference type="AlphaFoldDB" id="X1AJG4"/>
<protein>
    <submittedName>
        <fullName evidence="4">Uncharacterized protein</fullName>
    </submittedName>
</protein>
<feature type="non-terminal residue" evidence="4">
    <location>
        <position position="110"/>
    </location>
</feature>
<dbReference type="GO" id="GO:0000028">
    <property type="term" value="P:ribosomal small subunit assembly"/>
    <property type="evidence" value="ECO:0007669"/>
    <property type="project" value="TreeGrafter"/>
</dbReference>
<evidence type="ECO:0000256" key="2">
    <source>
        <dbReference type="ARBA" id="ARBA00022980"/>
    </source>
</evidence>
<dbReference type="PANTHER" id="PTHR11880">
    <property type="entry name" value="RIBOSOMAL PROTEIN S19P FAMILY MEMBER"/>
    <property type="match status" value="1"/>
</dbReference>
<dbReference type="InterPro" id="IPR023575">
    <property type="entry name" value="Ribosomal_uS19_SF"/>
</dbReference>
<gene>
    <name evidence="4" type="ORF">S01H4_21762</name>
</gene>